<name>A0A8S5RDH3_9VIRU</name>
<evidence type="ECO:0000313" key="1">
    <source>
        <dbReference type="EMBL" id="DAE29012.1"/>
    </source>
</evidence>
<organism evidence="1">
    <name type="scientific">virus sp. ctPYc18</name>
    <dbReference type="NCBI Taxonomy" id="2828251"/>
    <lineage>
        <taxon>Viruses</taxon>
    </lineage>
</organism>
<proteinExistence type="predicted"/>
<accession>A0A8S5RDH3</accession>
<reference evidence="1" key="1">
    <citation type="journal article" date="2021" name="Proc. Natl. Acad. Sci. U.S.A.">
        <title>A Catalog of Tens of Thousands of Viruses from Human Metagenomes Reveals Hidden Associations with Chronic Diseases.</title>
        <authorList>
            <person name="Tisza M.J."/>
            <person name="Buck C.B."/>
        </authorList>
    </citation>
    <scope>NUCLEOTIDE SEQUENCE</scope>
    <source>
        <strain evidence="1">CtPYc18</strain>
    </source>
</reference>
<dbReference type="EMBL" id="BK059092">
    <property type="protein sequence ID" value="DAE29012.1"/>
    <property type="molecule type" value="Genomic_DNA"/>
</dbReference>
<sequence length="48" mass="5437">MFVIGIPSIIHAAICNKPNYFHFYTEKWANNLVGLTADSLGRLTRKKS</sequence>
<protein>
    <submittedName>
        <fullName evidence="1">Uncharacterized protein</fullName>
    </submittedName>
</protein>